<feature type="region of interest" description="Disordered" evidence="6">
    <location>
        <begin position="1646"/>
        <end position="1682"/>
    </location>
</feature>
<dbReference type="PANTHER" id="PTHR47165:SF4">
    <property type="entry name" value="OS03G0429900 PROTEIN"/>
    <property type="match status" value="1"/>
</dbReference>
<keyword evidence="9" id="KW-1185">Reference proteome</keyword>
<feature type="compositionally biased region" description="Polar residues" evidence="6">
    <location>
        <begin position="1664"/>
        <end position="1673"/>
    </location>
</feature>
<dbReference type="InterPro" id="IPR047192">
    <property type="entry name" value="Euk_RPA1_DBD_C"/>
</dbReference>
<name>A0ABQ7NER6_BRACM</name>
<dbReference type="InterPro" id="IPR012340">
    <property type="entry name" value="NA-bd_OB-fold"/>
</dbReference>
<evidence type="ECO:0000256" key="1">
    <source>
        <dbReference type="ARBA" id="ARBA00005690"/>
    </source>
</evidence>
<organism evidence="8 9">
    <name type="scientific">Brassica rapa subsp. trilocularis</name>
    <dbReference type="NCBI Taxonomy" id="1813537"/>
    <lineage>
        <taxon>Eukaryota</taxon>
        <taxon>Viridiplantae</taxon>
        <taxon>Streptophyta</taxon>
        <taxon>Embryophyta</taxon>
        <taxon>Tracheophyta</taxon>
        <taxon>Spermatophyta</taxon>
        <taxon>Magnoliopsida</taxon>
        <taxon>eudicotyledons</taxon>
        <taxon>Gunneridae</taxon>
        <taxon>Pentapetalae</taxon>
        <taxon>rosids</taxon>
        <taxon>malvids</taxon>
        <taxon>Brassicales</taxon>
        <taxon>Brassicaceae</taxon>
        <taxon>Brassiceae</taxon>
        <taxon>Brassica</taxon>
    </lineage>
</organism>
<proteinExistence type="inferred from homology"/>
<feature type="region of interest" description="Disordered" evidence="6">
    <location>
        <begin position="937"/>
        <end position="996"/>
    </location>
</feature>
<dbReference type="PANTHER" id="PTHR47165">
    <property type="entry name" value="OS03G0429900 PROTEIN"/>
    <property type="match status" value="1"/>
</dbReference>
<comment type="caution">
    <text evidence="8">The sequence shown here is derived from an EMBL/GenBank/DDBJ whole genome shotgun (WGS) entry which is preliminary data.</text>
</comment>
<feature type="compositionally biased region" description="Polar residues" evidence="6">
    <location>
        <begin position="553"/>
        <end position="562"/>
    </location>
</feature>
<evidence type="ECO:0000256" key="6">
    <source>
        <dbReference type="SAM" id="MobiDB-lite"/>
    </source>
</evidence>
<keyword evidence="5" id="KW-0238">DNA-binding</keyword>
<gene>
    <name evidence="8" type="primary">A02g501280.1_BraROA</name>
    <name evidence="8" type="ORF">IGI04_005080</name>
</gene>
<sequence>TTNHAYRISFLSTTRVRPCEQLPESLSGFEPVKFKDVLDGTLSADFLVDIIGQIIEISHLEHVNVNGKETEKISLQLRNSDDDKLPVVLWGKFACDVNEAMQVRDEHCTILVLRFGKIKEWKEERSVSNAYNVSELGLNLPMIEVEKFTDSLPKDDLPLTIASLANLGSASEQSESCDLTPAKRVRAVDIELEEINDQNSVTRSTGSMMIKKEKTTNHAYRISFLSTTRVRPCEQLPEDLSGFEPVKFKEVLDGTLSADFLVDLIGQIIEISHLEHLNVNGKETEKISLQLRNSDDDKLPVVLWGKFACDVNEAMQVRDEHCTILVLRFGKIKEWKEERSVSNAYNVSELGLNLPMIEVGKFTDSLPKDVLPLAIVESKYAAIAKGVSDKDDFFTHTPRKTIAEMKETKQVEKCILMCTIAGIDSDMGWFYLSCKVCSKKVSTVYAVKDDDGNDDDDLKHTYYCVKCNAYNPVTIEETNVLPPVLNTIIGKTCLFKIQIERENFVYKHDTYKVLKVITNKDLIKDFEESNCRDGSEGVFHDMDTQSDAPEASLANQGSASEQFESDDLTPAKRVRAVDIELEEINDQNSVTRSTGSMMIKKEKFAKTMERKKRRGRTPEGLCNGRVSELISQTQISSAIDDEIQSSKLSSKRGVRIGREYVFYNPHIQKLARAQRRLRLSEKRGQLHKKTEPLPHRPETLDRAARAHRREIISTKRQNPVSANHPIVGTDENSLTIASDGIDTTNNVDNYSKRTTSAPNTDERCTENDSLYYGQKNTDATQRENLPLPVTKKRKTNPQNVFADITNVNLGCVRGETRRGETLEVMGQKRIHMEDSQTVFRWRRGWQSNVSSGSVVTSLRDLNGPVHSSQTCQNLPNVQAPIIPSRSQTKETMTENQCLLLGPEEEAKGVRLSSRKAKQKGIFLGVSSYASSKPLQFTPDPGSVITQVQPSQSTEQDLHEAEGRSYIISDESDSDDSLDELWDCSSNEEHDEETDSDTCEDATILQKIQRQANINKWELWESKNPSRFGLNLPMIEVEKFTDSLPKDDLPLTIVESKYAAIANGVSDKDDFFTHTPRKTIAQMKETKHVEKCILMCTIAGIDSDMGWFYLSCKVCSKKVLTVPAVNDDDGNDDDDLKHTYYCVKCEAYNPVTVPRYKLHLVVLDNTSNTKLMVFDNLAVQLVNKPCLQIAGPSDKVEIEETNVLPPVLNTIIGKTCLFKIQIERENFVYKHDTYKVLKVITNKDLITDFEESNSRDGSEGVFHDMDTQSDAPEASLANLGSASEQSESCDLTPAKRVRAVDIELEEINDQNSVTRSTGSMMIKKEKTTNHAYRISFLSTTRVRPCEQLPEDLSGFEPVKFKEVLDGTLSADFLVDLIGQIIEISHLEHLNVNGKETEKISLQLRNSDDDKLPVVLWGKFACDVNEAMQVRDEHCTILVLRFGKIKEWKEERSVSNAYNVSELGLNLPMIEVGKFTDSLPKDVLPLAIVESKYAAIAKGVSDKDDFFTHTPRKTIAEMKETKQVEKCILMCTIAGIDSDMGWFYLSCKVCSKKVSTVYAVKDDDGNDDDDLKHTYYCVKCNAYNPVTIEETNVLPPVLNTIIGKTCLFKIQIERENFVYKHDTYKVLKVITNKDLIKDFEESNCRDGSEGVFHDMDTQSDAPEASLANQGSASEQFESDDLTPAKRVRAVDIELEEINDQNSVTRSTGSMMIKKEKFAKSG</sequence>
<dbReference type="Pfam" id="PF08646">
    <property type="entry name" value="Rep_fac-A_C"/>
    <property type="match status" value="1"/>
</dbReference>
<feature type="region of interest" description="Disordered" evidence="6">
    <location>
        <begin position="747"/>
        <end position="766"/>
    </location>
</feature>
<dbReference type="CDD" id="cd04476">
    <property type="entry name" value="RPA1_DBD_C"/>
    <property type="match status" value="1"/>
</dbReference>
<reference evidence="8 9" key="1">
    <citation type="submission" date="2021-03" db="EMBL/GenBank/DDBJ databases">
        <authorList>
            <person name="King G.J."/>
            <person name="Bancroft I."/>
            <person name="Baten A."/>
            <person name="Bloomfield J."/>
            <person name="Borpatragohain P."/>
            <person name="He Z."/>
            <person name="Irish N."/>
            <person name="Irwin J."/>
            <person name="Liu K."/>
            <person name="Mauleon R.P."/>
            <person name="Moore J."/>
            <person name="Morris R."/>
            <person name="Ostergaard L."/>
            <person name="Wang B."/>
            <person name="Wells R."/>
        </authorList>
    </citation>
    <scope>NUCLEOTIDE SEQUENCE [LARGE SCALE GENOMIC DNA]</scope>
    <source>
        <strain evidence="8">R-o-18</strain>
        <tissue evidence="8">Leaf</tissue>
    </source>
</reference>
<evidence type="ECO:0000256" key="5">
    <source>
        <dbReference type="ARBA" id="ARBA00023125"/>
    </source>
</evidence>
<dbReference type="Gene3D" id="2.40.50.140">
    <property type="entry name" value="Nucleic acid-binding proteins"/>
    <property type="match status" value="6"/>
</dbReference>
<feature type="domain" description="Replication factor A C-terminal" evidence="7">
    <location>
        <begin position="1094"/>
        <end position="1228"/>
    </location>
</feature>
<accession>A0ABQ7NER6</accession>
<evidence type="ECO:0000256" key="2">
    <source>
        <dbReference type="ARBA" id="ARBA00022723"/>
    </source>
</evidence>
<evidence type="ECO:0000313" key="8">
    <source>
        <dbReference type="EMBL" id="KAG5408761.1"/>
    </source>
</evidence>
<dbReference type="SUPFAM" id="SSF50249">
    <property type="entry name" value="Nucleic acid-binding proteins"/>
    <property type="match status" value="6"/>
</dbReference>
<keyword evidence="2" id="KW-0479">Metal-binding</keyword>
<evidence type="ECO:0000256" key="3">
    <source>
        <dbReference type="ARBA" id="ARBA00022771"/>
    </source>
</evidence>
<dbReference type="CDD" id="cd04481">
    <property type="entry name" value="RPA1_DBD_B_like"/>
    <property type="match status" value="3"/>
</dbReference>
<feature type="region of interest" description="Disordered" evidence="6">
    <location>
        <begin position="1697"/>
        <end position="1719"/>
    </location>
</feature>
<evidence type="ECO:0000259" key="7">
    <source>
        <dbReference type="Pfam" id="PF08646"/>
    </source>
</evidence>
<evidence type="ECO:0000256" key="4">
    <source>
        <dbReference type="ARBA" id="ARBA00022833"/>
    </source>
</evidence>
<feature type="compositionally biased region" description="Basic and acidic residues" evidence="6">
    <location>
        <begin position="1710"/>
        <end position="1719"/>
    </location>
</feature>
<dbReference type="EMBL" id="JADBGQ010000002">
    <property type="protein sequence ID" value="KAG5408761.1"/>
    <property type="molecule type" value="Genomic_DNA"/>
</dbReference>
<feature type="region of interest" description="Disordered" evidence="6">
    <location>
        <begin position="534"/>
        <end position="567"/>
    </location>
</feature>
<feature type="compositionally biased region" description="Polar residues" evidence="6">
    <location>
        <begin position="747"/>
        <end position="759"/>
    </location>
</feature>
<feature type="non-terminal residue" evidence="8">
    <location>
        <position position="1"/>
    </location>
</feature>
<keyword evidence="4" id="KW-0862">Zinc</keyword>
<feature type="compositionally biased region" description="Acidic residues" evidence="6">
    <location>
        <begin position="969"/>
        <end position="981"/>
    </location>
</feature>
<feature type="compositionally biased region" description="Basic and acidic residues" evidence="6">
    <location>
        <begin position="534"/>
        <end position="543"/>
    </location>
</feature>
<dbReference type="Proteomes" id="UP000823674">
    <property type="component" value="Chromosome A02"/>
</dbReference>
<feature type="compositionally biased region" description="Polar residues" evidence="6">
    <location>
        <begin position="1697"/>
        <end position="1707"/>
    </location>
</feature>
<comment type="similarity">
    <text evidence="1">Belongs to the replication factor A protein 1 family.</text>
</comment>
<dbReference type="InterPro" id="IPR013955">
    <property type="entry name" value="Rep_factor-A_C"/>
</dbReference>
<keyword evidence="3" id="KW-0863">Zinc-finger</keyword>
<evidence type="ECO:0000313" key="9">
    <source>
        <dbReference type="Proteomes" id="UP000823674"/>
    </source>
</evidence>
<feature type="compositionally biased region" description="Polar residues" evidence="6">
    <location>
        <begin position="943"/>
        <end position="954"/>
    </location>
</feature>
<protein>
    <recommendedName>
        <fullName evidence="7">Replication factor A C-terminal domain-containing protein</fullName>
    </recommendedName>
</protein>